<evidence type="ECO:0000259" key="4">
    <source>
        <dbReference type="Pfam" id="PF14420"/>
    </source>
</evidence>
<keyword evidence="6" id="KW-1185">Reference proteome</keyword>
<name>A0A6A5Z2U5_9PLEO</name>
<evidence type="ECO:0000256" key="1">
    <source>
        <dbReference type="ARBA" id="ARBA00022737"/>
    </source>
</evidence>
<accession>A0A6A5Z2U5</accession>
<reference evidence="5" key="1">
    <citation type="journal article" date="2020" name="Stud. Mycol.">
        <title>101 Dothideomycetes genomes: a test case for predicting lifestyles and emergence of pathogens.</title>
        <authorList>
            <person name="Haridas S."/>
            <person name="Albert R."/>
            <person name="Binder M."/>
            <person name="Bloem J."/>
            <person name="Labutti K."/>
            <person name="Salamov A."/>
            <person name="Andreopoulos B."/>
            <person name="Baker S."/>
            <person name="Barry K."/>
            <person name="Bills G."/>
            <person name="Bluhm B."/>
            <person name="Cannon C."/>
            <person name="Castanera R."/>
            <person name="Culley D."/>
            <person name="Daum C."/>
            <person name="Ezra D."/>
            <person name="Gonzalez J."/>
            <person name="Henrissat B."/>
            <person name="Kuo A."/>
            <person name="Liang C."/>
            <person name="Lipzen A."/>
            <person name="Lutzoni F."/>
            <person name="Magnuson J."/>
            <person name="Mondo S."/>
            <person name="Nolan M."/>
            <person name="Ohm R."/>
            <person name="Pangilinan J."/>
            <person name="Park H.-J."/>
            <person name="Ramirez L."/>
            <person name="Alfaro M."/>
            <person name="Sun H."/>
            <person name="Tritt A."/>
            <person name="Yoshinaga Y."/>
            <person name="Zwiers L.-H."/>
            <person name="Turgeon B."/>
            <person name="Goodwin S."/>
            <person name="Spatafora J."/>
            <person name="Crous P."/>
            <person name="Grigoriev I."/>
        </authorList>
    </citation>
    <scope>NUCLEOTIDE SEQUENCE</scope>
    <source>
        <strain evidence="5">CBS 627.86</strain>
    </source>
</reference>
<dbReference type="AlphaFoldDB" id="A0A6A5Z2U5"/>
<dbReference type="SUPFAM" id="SSF48403">
    <property type="entry name" value="Ankyrin repeat"/>
    <property type="match status" value="1"/>
</dbReference>
<proteinExistence type="predicted"/>
<dbReference type="InterPro" id="IPR036770">
    <property type="entry name" value="Ankyrin_rpt-contain_sf"/>
</dbReference>
<dbReference type="Proteomes" id="UP000799770">
    <property type="component" value="Unassembled WGS sequence"/>
</dbReference>
<evidence type="ECO:0000313" key="5">
    <source>
        <dbReference type="EMBL" id="KAF2112728.1"/>
    </source>
</evidence>
<organism evidence="5 6">
    <name type="scientific">Lophiotrema nucula</name>
    <dbReference type="NCBI Taxonomy" id="690887"/>
    <lineage>
        <taxon>Eukaryota</taxon>
        <taxon>Fungi</taxon>
        <taxon>Dikarya</taxon>
        <taxon>Ascomycota</taxon>
        <taxon>Pezizomycotina</taxon>
        <taxon>Dothideomycetes</taxon>
        <taxon>Pleosporomycetidae</taxon>
        <taxon>Pleosporales</taxon>
        <taxon>Lophiotremataceae</taxon>
        <taxon>Lophiotrema</taxon>
    </lineage>
</organism>
<dbReference type="InterPro" id="IPR025676">
    <property type="entry name" value="Clr5_dom"/>
</dbReference>
<gene>
    <name evidence="5" type="ORF">BDV96DRAFT_156475</name>
</gene>
<evidence type="ECO:0000256" key="2">
    <source>
        <dbReference type="ARBA" id="ARBA00023043"/>
    </source>
</evidence>
<sequence length="814" mass="89972">MTKDWESVRPEIRELSVGQKKSLQEVKTIMEKSHQFRASTRAYRMRLKDWGYLRHKPRKGGQRDVSMEDDDDGTESDRAEAMDVEVDLEVAPQSDQATPIDPDLSLLDEADSIIPTTDPWSKARSATTSSVMEMLGAILDSNSMKLEQLILKNPNHINYPIGLPFEAHGGRYFGHPAMLDCVILQHPDQTLLDIACGLPSGPVVWVLVAHGAKGSKHPLGTDLAFHNAIKNGRTFTVQSLLFSGLANANGVPEVSWKPLLQATFWTVPEIVRLLLDRGAEVNYCAPTPLDGMPHKTALQLALDRRATEAARGRGPIRDRCDQVVKLLLDAGADIHASSNEDEHGESPFECFIKPWQGDPHWAAKMSPTELACLEILIKRGANLHVAFRGFSCTAPSTNTFEHQILWHSTPLLARIPIDNVNPALEGMGSNLLHEIVGSCPEAKRHPSDTLRDIAVLLRSGADVNHKGNGGHSPLWTCIERCPAVDIVPRLQALLDAGADPILLDDSGARPIGLVARSLDDPLLSQVMELLISKLRMHAFFQDISIQWSEESYFPIPTNPTAAQVLRYNEQQPDFVSEISLLVPKEKIPVVVRAAFSIASKNFLDAAVDKVKTAQKMNLTATEKVEIHQLIAKRKAQGLPDFAFDQYFVMSLLMPTSTAAPQIADSYAEHSVAKSAEEIRNMMEAVPGLDLPTSLQSNLPTPLPMDTPLALDVLQPEDSASVRRASISSASSNVSSSSFFIPTTTQIRWPSIGRATRPDDKEKARGQTLKYRCKSCTHEPLLTEAEFKRHEEEHWHTLSCKIEGCQRRFCIAERG</sequence>
<feature type="domain" description="Clr5" evidence="4">
    <location>
        <begin position="1"/>
        <end position="51"/>
    </location>
</feature>
<dbReference type="OrthoDB" id="194358at2759"/>
<keyword evidence="2" id="KW-0040">ANK repeat</keyword>
<dbReference type="Gene3D" id="1.25.40.20">
    <property type="entry name" value="Ankyrin repeat-containing domain"/>
    <property type="match status" value="2"/>
</dbReference>
<dbReference type="SMART" id="SM00248">
    <property type="entry name" value="ANK"/>
    <property type="match status" value="3"/>
</dbReference>
<dbReference type="InterPro" id="IPR050745">
    <property type="entry name" value="Multifunctional_regulatory"/>
</dbReference>
<protein>
    <submittedName>
        <fullName evidence="5">Ankyrin repeat-containing domain protein</fullName>
    </submittedName>
</protein>
<dbReference type="PANTHER" id="PTHR24189">
    <property type="entry name" value="MYOTROPHIN"/>
    <property type="match status" value="1"/>
</dbReference>
<dbReference type="EMBL" id="ML977330">
    <property type="protein sequence ID" value="KAF2112728.1"/>
    <property type="molecule type" value="Genomic_DNA"/>
</dbReference>
<dbReference type="Pfam" id="PF14420">
    <property type="entry name" value="Clr5"/>
    <property type="match status" value="1"/>
</dbReference>
<evidence type="ECO:0000256" key="3">
    <source>
        <dbReference type="SAM" id="MobiDB-lite"/>
    </source>
</evidence>
<feature type="region of interest" description="Disordered" evidence="3">
    <location>
        <begin position="57"/>
        <end position="79"/>
    </location>
</feature>
<keyword evidence="1" id="KW-0677">Repeat</keyword>
<dbReference type="PANTHER" id="PTHR24189:SF50">
    <property type="entry name" value="ANKYRIN REPEAT AND SOCS BOX PROTEIN 2"/>
    <property type="match status" value="1"/>
</dbReference>
<evidence type="ECO:0000313" key="6">
    <source>
        <dbReference type="Proteomes" id="UP000799770"/>
    </source>
</evidence>
<dbReference type="InterPro" id="IPR002110">
    <property type="entry name" value="Ankyrin_rpt"/>
</dbReference>